<dbReference type="GO" id="GO:0015095">
    <property type="term" value="F:magnesium ion transmembrane transporter activity"/>
    <property type="evidence" value="ECO:0007669"/>
    <property type="project" value="UniProtKB-UniRule"/>
</dbReference>
<feature type="transmembrane region" description="Helical" evidence="8">
    <location>
        <begin position="293"/>
        <end position="311"/>
    </location>
</feature>
<feature type="transmembrane region" description="Helical" evidence="8">
    <location>
        <begin position="230"/>
        <end position="248"/>
    </location>
</feature>
<keyword evidence="3 8" id="KW-0812">Transmembrane</keyword>
<comment type="function">
    <text evidence="7 8">Acts as a Mg(2+) transporter. Can also transport other divalent cations such as Fe(2+), Sr(2+), Ba(2+), Mn(2+) and Co(2+) but to a much less extent than Mg(2+).</text>
</comment>
<comment type="subcellular location">
    <subcellularLocation>
        <location evidence="8">Cell membrane</location>
        <topology evidence="8">Multi-pass membrane protein</topology>
    </subcellularLocation>
    <subcellularLocation>
        <location evidence="8">Early endosome</location>
    </subcellularLocation>
    <subcellularLocation>
        <location evidence="1">Membrane</location>
        <topology evidence="1">Multi-pass membrane protein</topology>
    </subcellularLocation>
</comment>
<keyword evidence="8" id="KW-1003">Cell membrane</keyword>
<gene>
    <name evidence="9" type="ORF">KC19_4G247400</name>
</gene>
<dbReference type="SUPFAM" id="SSF103481">
    <property type="entry name" value="Multidrug resistance efflux transporter EmrE"/>
    <property type="match status" value="1"/>
</dbReference>
<evidence type="ECO:0000256" key="1">
    <source>
        <dbReference type="ARBA" id="ARBA00004141"/>
    </source>
</evidence>
<protein>
    <recommendedName>
        <fullName evidence="8">Probable magnesium transporter</fullName>
    </recommendedName>
</protein>
<evidence type="ECO:0000256" key="7">
    <source>
        <dbReference type="ARBA" id="ARBA00025284"/>
    </source>
</evidence>
<keyword evidence="8" id="KW-0406">Ion transport</keyword>
<dbReference type="OrthoDB" id="165382at2759"/>
<comment type="similarity">
    <text evidence="2 8">Belongs to the NIPA (TC 2.A.7) family.</text>
</comment>
<evidence type="ECO:0000256" key="8">
    <source>
        <dbReference type="RuleBase" id="RU363078"/>
    </source>
</evidence>
<accession>A0A8T0IEV3</accession>
<feature type="transmembrane region" description="Helical" evidence="8">
    <location>
        <begin position="111"/>
        <end position="130"/>
    </location>
</feature>
<feature type="transmembrane region" description="Helical" evidence="8">
    <location>
        <begin position="150"/>
        <end position="169"/>
    </location>
</feature>
<evidence type="ECO:0000256" key="5">
    <source>
        <dbReference type="ARBA" id="ARBA00022989"/>
    </source>
</evidence>
<evidence type="ECO:0000256" key="2">
    <source>
        <dbReference type="ARBA" id="ARBA00007001"/>
    </source>
</evidence>
<feature type="transmembrane region" description="Helical" evidence="8">
    <location>
        <begin position="85"/>
        <end position="104"/>
    </location>
</feature>
<dbReference type="EMBL" id="CM026424">
    <property type="protein sequence ID" value="KAG0581387.1"/>
    <property type="molecule type" value="Genomic_DNA"/>
</dbReference>
<dbReference type="GO" id="GO:0005886">
    <property type="term" value="C:plasma membrane"/>
    <property type="evidence" value="ECO:0007669"/>
    <property type="project" value="UniProtKB-SubCell"/>
</dbReference>
<dbReference type="InterPro" id="IPR008521">
    <property type="entry name" value="Mg_trans_NIPA"/>
</dbReference>
<dbReference type="PANTHER" id="PTHR12570">
    <property type="match status" value="1"/>
</dbReference>
<dbReference type="Proteomes" id="UP000822688">
    <property type="component" value="Chromosome 4"/>
</dbReference>
<keyword evidence="8" id="KW-0813">Transport</keyword>
<dbReference type="InterPro" id="IPR037185">
    <property type="entry name" value="EmrE-like"/>
</dbReference>
<dbReference type="PANTHER" id="PTHR12570:SF9">
    <property type="entry name" value="MAGNESIUM TRANSPORTER NIPA8-RELATED"/>
    <property type="match status" value="1"/>
</dbReference>
<name>A0A8T0IEV3_CERPU</name>
<evidence type="ECO:0000256" key="4">
    <source>
        <dbReference type="ARBA" id="ARBA00022753"/>
    </source>
</evidence>
<comment type="caution">
    <text evidence="9">The sequence shown here is derived from an EMBL/GenBank/DDBJ whole genome shotgun (WGS) entry which is preliminary data.</text>
</comment>
<organism evidence="9 10">
    <name type="scientific">Ceratodon purpureus</name>
    <name type="common">Fire moss</name>
    <name type="synonym">Dicranum purpureum</name>
    <dbReference type="NCBI Taxonomy" id="3225"/>
    <lineage>
        <taxon>Eukaryota</taxon>
        <taxon>Viridiplantae</taxon>
        <taxon>Streptophyta</taxon>
        <taxon>Embryophyta</taxon>
        <taxon>Bryophyta</taxon>
        <taxon>Bryophytina</taxon>
        <taxon>Bryopsida</taxon>
        <taxon>Dicranidae</taxon>
        <taxon>Pseudoditrichales</taxon>
        <taxon>Ditrichaceae</taxon>
        <taxon>Ceratodon</taxon>
    </lineage>
</organism>
<reference evidence="9" key="1">
    <citation type="submission" date="2020-06" db="EMBL/GenBank/DDBJ databases">
        <title>WGS assembly of Ceratodon purpureus strain R40.</title>
        <authorList>
            <person name="Carey S.B."/>
            <person name="Jenkins J."/>
            <person name="Shu S."/>
            <person name="Lovell J.T."/>
            <person name="Sreedasyam A."/>
            <person name="Maumus F."/>
            <person name="Tiley G.P."/>
            <person name="Fernandez-Pozo N."/>
            <person name="Barry K."/>
            <person name="Chen C."/>
            <person name="Wang M."/>
            <person name="Lipzen A."/>
            <person name="Daum C."/>
            <person name="Saski C.A."/>
            <person name="Payton A.C."/>
            <person name="Mcbreen J.C."/>
            <person name="Conrad R.E."/>
            <person name="Kollar L.M."/>
            <person name="Olsson S."/>
            <person name="Huttunen S."/>
            <person name="Landis J.B."/>
            <person name="Wickett N.J."/>
            <person name="Johnson M.G."/>
            <person name="Rensing S.A."/>
            <person name="Grimwood J."/>
            <person name="Schmutz J."/>
            <person name="Mcdaniel S.F."/>
        </authorList>
    </citation>
    <scope>NUCLEOTIDE SEQUENCE</scope>
    <source>
        <strain evidence="9">R40</strain>
    </source>
</reference>
<dbReference type="GO" id="GO:0005769">
    <property type="term" value="C:early endosome"/>
    <property type="evidence" value="ECO:0007669"/>
    <property type="project" value="UniProtKB-SubCell"/>
</dbReference>
<keyword evidence="6 8" id="KW-0472">Membrane</keyword>
<comment type="subunit">
    <text evidence="8">Homodimer.</text>
</comment>
<keyword evidence="8" id="KW-0460">Magnesium</keyword>
<keyword evidence="5 8" id="KW-1133">Transmembrane helix</keyword>
<keyword evidence="10" id="KW-1185">Reference proteome</keyword>
<evidence type="ECO:0000313" key="10">
    <source>
        <dbReference type="Proteomes" id="UP000822688"/>
    </source>
</evidence>
<keyword evidence="4 8" id="KW-0967">Endosome</keyword>
<evidence type="ECO:0000313" key="9">
    <source>
        <dbReference type="EMBL" id="KAG0581387.1"/>
    </source>
</evidence>
<feature type="transmembrane region" description="Helical" evidence="8">
    <location>
        <begin position="59"/>
        <end position="79"/>
    </location>
</feature>
<dbReference type="Pfam" id="PF05653">
    <property type="entry name" value="Mg_trans_NIPA"/>
    <property type="match status" value="1"/>
</dbReference>
<feature type="transmembrane region" description="Helical" evidence="8">
    <location>
        <begin position="260"/>
        <end position="281"/>
    </location>
</feature>
<evidence type="ECO:0000256" key="6">
    <source>
        <dbReference type="ARBA" id="ARBA00023136"/>
    </source>
</evidence>
<sequence>MGEWITGAAINVVGSISINFGTNLLKLGHNQRERQALLDSDDLDDKILPKKSVTQYQSWRIGVAVFSLGNILNFISFGYAAQSLLAALGSVQFVSNVFFAYLMLNEVVTKRIILATIFIMVGNGFLVAFGNHQSVIYTHEELLARYEGHIYLIYCAMLLFIVAVHHTIYRRGRQVAALRVEDPVGAWRMLLPYTYAVVSGAIGSHSVLFAKSLSVLLRSTLEGDNQLDGWFTYLVFFLFAGTASFWMARLNDGLAMFDAILIVPMLQIVWTFFSIFTGFIYFEEYRVFDSFRASMFGVGVLALFVGMSLLAPQAPQGSKGSVTKAESESETEFAPLISDAPSDHREPRRTLAQHVYTDAAAVVGRAKSAARMTLGLGQDRILSSSVFSMPMIASARTPWRTPTLNSEWLIKLTDPRDAENPKGINIRLDSL</sequence>
<proteinExistence type="inferred from homology"/>
<feature type="transmembrane region" description="Helical" evidence="8">
    <location>
        <begin position="190"/>
        <end position="210"/>
    </location>
</feature>
<evidence type="ECO:0000256" key="3">
    <source>
        <dbReference type="ARBA" id="ARBA00022692"/>
    </source>
</evidence>
<dbReference type="AlphaFoldDB" id="A0A8T0IEV3"/>